<dbReference type="FunFam" id="2.40.50.140:FF:000051">
    <property type="entry name" value="RNA-binding transcriptional accessory protein"/>
    <property type="match status" value="1"/>
</dbReference>
<dbReference type="SMART" id="SM00316">
    <property type="entry name" value="S1"/>
    <property type="match status" value="1"/>
</dbReference>
<dbReference type="GO" id="GO:0003735">
    <property type="term" value="F:structural constituent of ribosome"/>
    <property type="evidence" value="ECO:0007669"/>
    <property type="project" value="TreeGrafter"/>
</dbReference>
<dbReference type="SUPFAM" id="SSF158832">
    <property type="entry name" value="Tex N-terminal region-like"/>
    <property type="match status" value="1"/>
</dbReference>
<dbReference type="InterPro" id="IPR032639">
    <property type="entry name" value="Tex_YqgF"/>
</dbReference>
<dbReference type="Pfam" id="PF00575">
    <property type="entry name" value="S1"/>
    <property type="match status" value="1"/>
</dbReference>
<feature type="domain" description="S1 motif" evidence="1">
    <location>
        <begin position="648"/>
        <end position="717"/>
    </location>
</feature>
<dbReference type="Pfam" id="PF12836">
    <property type="entry name" value="HHH_3"/>
    <property type="match status" value="1"/>
</dbReference>
<reference evidence="2" key="1">
    <citation type="submission" date="2020-05" db="EMBL/GenBank/DDBJ databases">
        <title>Genomic insights into acetone-butanol-ethanol (ABE) fermentation by sequencing solventogenic clostridia strains.</title>
        <authorList>
            <person name="Brown S."/>
        </authorList>
    </citation>
    <scope>NUCLEOTIDE SEQUENCE</scope>
    <source>
        <strain evidence="2">DJ126</strain>
    </source>
</reference>
<gene>
    <name evidence="2" type="ORF">DFH45_001547</name>
</gene>
<dbReference type="Gene3D" id="1.10.10.650">
    <property type="entry name" value="RuvA domain 2-like"/>
    <property type="match status" value="1"/>
</dbReference>
<dbReference type="Pfam" id="PF09371">
    <property type="entry name" value="Tex_N"/>
    <property type="match status" value="1"/>
</dbReference>
<dbReference type="PANTHER" id="PTHR10724:SF10">
    <property type="entry name" value="S1 RNA-BINDING DOMAIN-CONTAINING PROTEIN 1"/>
    <property type="match status" value="1"/>
</dbReference>
<name>A0A9Q5D374_CLOBE</name>
<dbReference type="GO" id="GO:0006139">
    <property type="term" value="P:nucleobase-containing compound metabolic process"/>
    <property type="evidence" value="ECO:0007669"/>
    <property type="project" value="InterPro"/>
</dbReference>
<dbReference type="Gene3D" id="1.10.150.310">
    <property type="entry name" value="Tex RuvX-like domain-like"/>
    <property type="match status" value="1"/>
</dbReference>
<dbReference type="PANTHER" id="PTHR10724">
    <property type="entry name" value="30S RIBOSOMAL PROTEIN S1"/>
    <property type="match status" value="1"/>
</dbReference>
<dbReference type="InterPro" id="IPR050437">
    <property type="entry name" value="Ribos_protein_bS1-like"/>
</dbReference>
<dbReference type="InterPro" id="IPR037027">
    <property type="entry name" value="YqgF/RNaseH-like_dom_sf"/>
</dbReference>
<dbReference type="SMART" id="SM00732">
    <property type="entry name" value="YqgFc"/>
    <property type="match status" value="1"/>
</dbReference>
<evidence type="ECO:0000313" key="3">
    <source>
        <dbReference type="Proteomes" id="UP000821656"/>
    </source>
</evidence>
<organism evidence="2 3">
    <name type="scientific">Clostridium beijerinckii</name>
    <name type="common">Clostridium MP</name>
    <dbReference type="NCBI Taxonomy" id="1520"/>
    <lineage>
        <taxon>Bacteria</taxon>
        <taxon>Bacillati</taxon>
        <taxon>Bacillota</taxon>
        <taxon>Clostridia</taxon>
        <taxon>Eubacteriales</taxon>
        <taxon>Clostridiaceae</taxon>
        <taxon>Clostridium</taxon>
    </lineage>
</organism>
<dbReference type="SUPFAM" id="SSF47781">
    <property type="entry name" value="RuvA domain 2-like"/>
    <property type="match status" value="2"/>
</dbReference>
<dbReference type="InterPro" id="IPR023323">
    <property type="entry name" value="Tex-like_dom_sf"/>
</dbReference>
<comment type="caution">
    <text evidence="2">The sequence shown here is derived from an EMBL/GenBank/DDBJ whole genome shotgun (WGS) entry which is preliminary data.</text>
</comment>
<dbReference type="InterPro" id="IPR055179">
    <property type="entry name" value="Tex-like_central_region"/>
</dbReference>
<dbReference type="InterPro" id="IPR010994">
    <property type="entry name" value="RuvA_2-like"/>
</dbReference>
<dbReference type="GO" id="GO:0003729">
    <property type="term" value="F:mRNA binding"/>
    <property type="evidence" value="ECO:0007669"/>
    <property type="project" value="UniProtKB-ARBA"/>
</dbReference>
<dbReference type="GO" id="GO:0005737">
    <property type="term" value="C:cytoplasm"/>
    <property type="evidence" value="ECO:0007669"/>
    <property type="project" value="UniProtKB-ARBA"/>
</dbReference>
<dbReference type="PROSITE" id="PS50126">
    <property type="entry name" value="S1"/>
    <property type="match status" value="1"/>
</dbReference>
<accession>A0A9Q5D374</accession>
<dbReference type="InterPro" id="IPR006641">
    <property type="entry name" value="YqgF/RNaseH-like_dom"/>
</dbReference>
<proteinExistence type="predicted"/>
<dbReference type="GO" id="GO:0006412">
    <property type="term" value="P:translation"/>
    <property type="evidence" value="ECO:0007669"/>
    <property type="project" value="TreeGrafter"/>
</dbReference>
<dbReference type="Gene3D" id="1.10.3500.10">
    <property type="entry name" value="Tex N-terminal region-like"/>
    <property type="match status" value="1"/>
</dbReference>
<dbReference type="FunFam" id="1.10.10.650:FF:000001">
    <property type="entry name" value="S1 RNA-binding domain 1"/>
    <property type="match status" value="1"/>
</dbReference>
<dbReference type="Gene3D" id="3.30.420.140">
    <property type="entry name" value="YqgF/RNase H-like domain"/>
    <property type="match status" value="1"/>
</dbReference>
<dbReference type="EMBL" id="JABSXK010000001">
    <property type="protein sequence ID" value="NRV08584.1"/>
    <property type="molecule type" value="Genomic_DNA"/>
</dbReference>
<dbReference type="Pfam" id="PF22706">
    <property type="entry name" value="Tex_central_region"/>
    <property type="match status" value="1"/>
</dbReference>
<evidence type="ECO:0000313" key="2">
    <source>
        <dbReference type="EMBL" id="NRV08584.1"/>
    </source>
</evidence>
<protein>
    <recommendedName>
        <fullName evidence="1">S1 motif domain-containing protein</fullName>
    </recommendedName>
</protein>
<dbReference type="InterPro" id="IPR044146">
    <property type="entry name" value="S1_Tex"/>
</dbReference>
<dbReference type="InterPro" id="IPR018974">
    <property type="entry name" value="Tex-like_N"/>
</dbReference>
<dbReference type="CDD" id="cd05685">
    <property type="entry name" value="S1_Tex"/>
    <property type="match status" value="1"/>
</dbReference>
<dbReference type="Pfam" id="PF17674">
    <property type="entry name" value="HHH_9"/>
    <property type="match status" value="1"/>
</dbReference>
<dbReference type="Proteomes" id="UP000821656">
    <property type="component" value="Unassembled WGS sequence"/>
</dbReference>
<dbReference type="InterPro" id="IPR012340">
    <property type="entry name" value="NA-bd_OB-fold"/>
</dbReference>
<dbReference type="FunFam" id="3.30.420.140:FF:000001">
    <property type="entry name" value="RNA-binding transcriptional accessory protein"/>
    <property type="match status" value="1"/>
</dbReference>
<dbReference type="InterPro" id="IPR023319">
    <property type="entry name" value="Tex-like_HTH_dom_sf"/>
</dbReference>
<dbReference type="SUPFAM" id="SSF50249">
    <property type="entry name" value="Nucleic acid-binding proteins"/>
    <property type="match status" value="1"/>
</dbReference>
<dbReference type="Pfam" id="PF16921">
    <property type="entry name" value="Tex_YqgF"/>
    <property type="match status" value="1"/>
</dbReference>
<evidence type="ECO:0000259" key="1">
    <source>
        <dbReference type="PROSITE" id="PS50126"/>
    </source>
</evidence>
<dbReference type="InterPro" id="IPR012337">
    <property type="entry name" value="RNaseH-like_sf"/>
</dbReference>
<dbReference type="AlphaFoldDB" id="A0A9Q5D374"/>
<sequence length="725" mass="81100">MNSIEERIAKELEIKLSQVQNVIGLLDDGNTVPFISRYRKEATGGLSDEVLRKLYERLTYLRNLEERKADVTRLIKEQEKYTDEIGKALENATTLTEVEDIYRPFKPKKRTKATIAVEKGLKPLAELILEGKFSGDLDEEASKYISEEKGVTNSQEAIQGALDIIAESISDEAKYRKYIREFVIREGNIESKGSSDEPTPYEMYYEYSEAVNKIPPHRILAINRGEKEKILNVKITVNEDKIIQYLENQVLKGNETLDEKLKLAIRDSLKRLIYPSIEREIRSELTDIGEEGAIKIFKENLKALLLQAPIKGKVVMGYDPGFRTGCKIAILDATGKFLENTAVYPTVPKRDIEGTKRTLKALIAKHNVDVISLGNGTASRESEEVIAEMITEIKNETGKELAYVIVSEAGASVYSASELATKEYPDLDVTVRGAISIGRRLQDPLAELVKIDPKAIGVGQYQHDVTPKKLEESLAGVVEDSVNTVGVDLNIATPSLLTHISGINASIAKNIVDYREEVGRFTSRKELLKVKRLGQKAYEQCAGFLRVDDSKEPLDNTSVHPESYDIAKKLIELLGYNKEDLKNNKLGDIDERAQSQGLKKLSETLEVGEMTLKDIIKELKKPGRDPREEMPKPILKTGIIELKDLKPGMVLAGTVRNVSDFGAFVDIGVHQDGLVHKSQMANRFVKHPLDIVKVGDIVKVAILEVDEKRKRISLTMKDIDESAEV</sequence>
<dbReference type="RefSeq" id="WP_077304081.1">
    <property type="nucleotide sequence ID" value="NZ_CP016090.1"/>
</dbReference>
<dbReference type="InterPro" id="IPR041692">
    <property type="entry name" value="HHH_9"/>
</dbReference>
<dbReference type="SUPFAM" id="SSF53098">
    <property type="entry name" value="Ribonuclease H-like"/>
    <property type="match status" value="1"/>
</dbReference>
<dbReference type="InterPro" id="IPR003029">
    <property type="entry name" value="S1_domain"/>
</dbReference>
<dbReference type="FunFam" id="1.10.150.310:FF:000001">
    <property type="entry name" value="RNA-binding transcriptional accessory protein"/>
    <property type="match status" value="1"/>
</dbReference>
<dbReference type="Gene3D" id="2.40.50.140">
    <property type="entry name" value="Nucleic acid-binding proteins"/>
    <property type="match status" value="1"/>
</dbReference>